<reference evidence="1" key="1">
    <citation type="journal article" date="2017" name="Syst. Appl. Microbiol.">
        <title>Soybeans inoculated with root zone soils of Canadian native legumes harbour diverse and novel Bradyrhizobium spp. that possess agricultural potential.</title>
        <authorList>
            <person name="Bromfield E.S.P."/>
            <person name="Cloutier S."/>
            <person name="Tambong J.T."/>
            <person name="Tran Thi T.V."/>
        </authorList>
    </citation>
    <scope>NUCLEOTIDE SEQUENCE</scope>
    <source>
        <strain evidence="1">1S5</strain>
    </source>
</reference>
<organism evidence="1 2">
    <name type="scientific">Bradyrhizobium barranii subsp. apii</name>
    <dbReference type="NCBI Taxonomy" id="2819348"/>
    <lineage>
        <taxon>Bacteria</taxon>
        <taxon>Pseudomonadati</taxon>
        <taxon>Pseudomonadota</taxon>
        <taxon>Alphaproteobacteria</taxon>
        <taxon>Hyphomicrobiales</taxon>
        <taxon>Nitrobacteraceae</taxon>
        <taxon>Bradyrhizobium</taxon>
        <taxon>Bradyrhizobium barranii</taxon>
    </lineage>
</organism>
<gene>
    <name evidence="1" type="ORF">HAP41_0000044570</name>
</gene>
<reference evidence="1" key="2">
    <citation type="submission" date="2022-04" db="EMBL/GenBank/DDBJ databases">
        <authorList>
            <person name="Bromfield E.S.P."/>
            <person name="Cloutier S."/>
        </authorList>
    </citation>
    <scope>NUCLEOTIDE SEQUENCE</scope>
    <source>
        <strain evidence="1">1S5</strain>
    </source>
</reference>
<dbReference type="AlphaFoldDB" id="A0A8T5UWE0"/>
<dbReference type="Proteomes" id="UP000551709">
    <property type="component" value="Chromosome"/>
</dbReference>
<dbReference type="EMBL" id="CP096255">
    <property type="protein sequence ID" value="UPT87166.1"/>
    <property type="molecule type" value="Genomic_DNA"/>
</dbReference>
<proteinExistence type="predicted"/>
<sequence>MMDICGFLSRWFAGEWCSTATLLTELALAHELPNNVIYVDFKAIRKAKEGACERRS</sequence>
<evidence type="ECO:0000313" key="1">
    <source>
        <dbReference type="EMBL" id="UPT87166.1"/>
    </source>
</evidence>
<name>A0A8T5UWE0_9BRAD</name>
<dbReference type="RefSeq" id="WP_166072483.1">
    <property type="nucleotide sequence ID" value="NZ_CP096251.1"/>
</dbReference>
<accession>A0A8T5UWE0</accession>
<evidence type="ECO:0000313" key="2">
    <source>
        <dbReference type="Proteomes" id="UP000551709"/>
    </source>
</evidence>
<protein>
    <submittedName>
        <fullName evidence="1">Uncharacterized protein</fullName>
    </submittedName>
</protein>